<comment type="subunit">
    <text evidence="1 5">Homodimer.</text>
</comment>
<dbReference type="InterPro" id="IPR047233">
    <property type="entry name" value="UAH_cupin"/>
</dbReference>
<comment type="pathway">
    <text evidence="5">Nitrogen metabolism; (S)-allantoin degradation.</text>
</comment>
<dbReference type="InterPro" id="IPR011051">
    <property type="entry name" value="RmlC_Cupin_sf"/>
</dbReference>
<dbReference type="GO" id="GO:0006145">
    <property type="term" value="P:purine nucleobase catabolic process"/>
    <property type="evidence" value="ECO:0007669"/>
    <property type="project" value="UniProtKB-UniRule"/>
</dbReference>
<evidence type="ECO:0000256" key="2">
    <source>
        <dbReference type="ARBA" id="ARBA00022631"/>
    </source>
</evidence>
<comment type="catalytic activity">
    <reaction evidence="4 5">
        <text>(S)-ureidoglycolate = urea + glyoxylate</text>
        <dbReference type="Rhea" id="RHEA:11304"/>
        <dbReference type="ChEBI" id="CHEBI:16199"/>
        <dbReference type="ChEBI" id="CHEBI:36655"/>
        <dbReference type="ChEBI" id="CHEBI:57296"/>
        <dbReference type="EC" id="4.3.2.3"/>
    </reaction>
</comment>
<dbReference type="RefSeq" id="WP_131571602.1">
    <property type="nucleotide sequence ID" value="NZ_JAINFK010000002.1"/>
</dbReference>
<dbReference type="EC" id="4.3.2.3" evidence="5"/>
<dbReference type="InterPro" id="IPR007247">
    <property type="entry name" value="Ureidogly_lyase"/>
</dbReference>
<dbReference type="Gene3D" id="2.60.120.480">
    <property type="entry name" value="Ureidoglycolate hydrolase"/>
    <property type="match status" value="1"/>
</dbReference>
<dbReference type="Proteomes" id="UP000291301">
    <property type="component" value="Unassembled WGS sequence"/>
</dbReference>
<keyword evidence="2 5" id="KW-0659">Purine metabolism</keyword>
<dbReference type="PANTHER" id="PTHR21221">
    <property type="entry name" value="UREIDOGLYCOLATE HYDROLASE"/>
    <property type="match status" value="1"/>
</dbReference>
<evidence type="ECO:0000313" key="6">
    <source>
        <dbReference type="EMBL" id="TCD11295.1"/>
    </source>
</evidence>
<gene>
    <name evidence="5" type="primary">allA</name>
    <name evidence="6" type="ORF">E0D97_17365</name>
</gene>
<dbReference type="HAMAP" id="MF_00616">
    <property type="entry name" value="Ureidogly_lyase"/>
    <property type="match status" value="1"/>
</dbReference>
<evidence type="ECO:0000313" key="7">
    <source>
        <dbReference type="Proteomes" id="UP000291301"/>
    </source>
</evidence>
<name>A0A4R0P369_9HYPH</name>
<accession>A0A4R0P369</accession>
<evidence type="ECO:0000256" key="3">
    <source>
        <dbReference type="ARBA" id="ARBA00023239"/>
    </source>
</evidence>
<sequence length="175" mass="18861">MRAEALPVRALTKAAFAPYGEVVEIAGAERRLINQGSTERFHALANVDVADGGGRPIVSIFRGQPFAPPIEIVMMERHPLGSQMFYPLSDLSFLVIVAPDRAGTPGMPEVFICSAGTGVNYAKNVWHHPLVSLGAESDFLIVDREGPGDNLEEHTYSGIRYRIDAIAGAEAESEA</sequence>
<comment type="caution">
    <text evidence="6">The sequence shown here is derived from an EMBL/GenBank/DDBJ whole genome shotgun (WGS) entry which is preliminary data.</text>
</comment>
<proteinExistence type="inferred from homology"/>
<reference evidence="6 7" key="1">
    <citation type="journal article" date="2015" name="Antonie Van Leeuwenhoek">
        <title>Oricola cellulosilytica gen. nov., sp. nov., a cellulose-degrading bacterium of the family Phyllobacteriaceae isolated from surface seashore water, and emended descriptions of Mesorhizobium loti and Phyllobacterium myrsinacearum.</title>
        <authorList>
            <person name="Hameed A."/>
            <person name="Shahina M."/>
            <person name="Lai W.A."/>
            <person name="Lin S.Y."/>
            <person name="Young L.S."/>
            <person name="Liu Y.C."/>
            <person name="Hsu Y.H."/>
            <person name="Young C.C."/>
        </authorList>
    </citation>
    <scope>NUCLEOTIDE SEQUENCE [LARGE SCALE GENOMIC DNA]</scope>
    <source>
        <strain evidence="6 7">KCTC 52183</strain>
    </source>
</reference>
<keyword evidence="7" id="KW-1185">Reference proteome</keyword>
<dbReference type="AlphaFoldDB" id="A0A4R0P369"/>
<dbReference type="GO" id="GO:0004848">
    <property type="term" value="F:ureidoglycolate hydrolase activity"/>
    <property type="evidence" value="ECO:0007669"/>
    <property type="project" value="InterPro"/>
</dbReference>
<protein>
    <recommendedName>
        <fullName evidence="5">Ureidoglycolate lyase</fullName>
        <ecNumber evidence="5">4.3.2.3</ecNumber>
    </recommendedName>
    <alternativeName>
        <fullName evidence="5">Ureidoglycolatase</fullName>
    </alternativeName>
</protein>
<dbReference type="OrthoDB" id="9804602at2"/>
<dbReference type="UniPathway" id="UPA00395"/>
<dbReference type="GO" id="GO:0050385">
    <property type="term" value="F:ureidoglycolate lyase activity"/>
    <property type="evidence" value="ECO:0007669"/>
    <property type="project" value="UniProtKB-UniRule"/>
</dbReference>
<dbReference type="GO" id="GO:0000256">
    <property type="term" value="P:allantoin catabolic process"/>
    <property type="evidence" value="ECO:0007669"/>
    <property type="project" value="UniProtKB-UniRule"/>
</dbReference>
<evidence type="ECO:0000256" key="1">
    <source>
        <dbReference type="ARBA" id="ARBA00011738"/>
    </source>
</evidence>
<comment type="similarity">
    <text evidence="5">Belongs to the ureidoglycolate lyase family.</text>
</comment>
<organism evidence="6 7">
    <name type="scientific">Oricola cellulosilytica</name>
    <dbReference type="NCBI Taxonomy" id="1429082"/>
    <lineage>
        <taxon>Bacteria</taxon>
        <taxon>Pseudomonadati</taxon>
        <taxon>Pseudomonadota</taxon>
        <taxon>Alphaproteobacteria</taxon>
        <taxon>Hyphomicrobiales</taxon>
        <taxon>Ahrensiaceae</taxon>
        <taxon>Oricola</taxon>
    </lineage>
</organism>
<dbReference type="PIRSF" id="PIRSF017306">
    <property type="entry name" value="Ureidogly_hydro"/>
    <property type="match status" value="1"/>
</dbReference>
<evidence type="ECO:0000256" key="5">
    <source>
        <dbReference type="HAMAP-Rule" id="MF_00616"/>
    </source>
</evidence>
<comment type="cofactor">
    <cofactor evidence="5">
        <name>Ni(2+)</name>
        <dbReference type="ChEBI" id="CHEBI:49786"/>
    </cofactor>
</comment>
<dbReference type="PANTHER" id="PTHR21221:SF1">
    <property type="entry name" value="UREIDOGLYCOLATE LYASE"/>
    <property type="match status" value="1"/>
</dbReference>
<comment type="function">
    <text evidence="5">Catalyzes the catabolism of the allantoin degradation intermediate (S)-ureidoglycolate, generating urea and glyoxylate. Involved in the utilization of allantoin as nitrogen source.</text>
</comment>
<keyword evidence="3 5" id="KW-0456">Lyase</keyword>
<dbReference type="EMBL" id="SJST01000010">
    <property type="protein sequence ID" value="TCD11295.1"/>
    <property type="molecule type" value="Genomic_DNA"/>
</dbReference>
<dbReference type="NCBIfam" id="NF009932">
    <property type="entry name" value="PRK13395.1"/>
    <property type="match status" value="1"/>
</dbReference>
<dbReference type="InterPro" id="IPR024060">
    <property type="entry name" value="Ureidoglycolate_lyase_dom_sf"/>
</dbReference>
<evidence type="ECO:0000256" key="4">
    <source>
        <dbReference type="ARBA" id="ARBA00047684"/>
    </source>
</evidence>
<dbReference type="InterPro" id="IPR023525">
    <property type="entry name" value="Ureidogly_lyase_bac"/>
</dbReference>
<dbReference type="SUPFAM" id="SSF51182">
    <property type="entry name" value="RmlC-like cupins"/>
    <property type="match status" value="1"/>
</dbReference>
<dbReference type="CDD" id="cd20298">
    <property type="entry name" value="cupin_UAH"/>
    <property type="match status" value="1"/>
</dbReference>
<dbReference type="Pfam" id="PF04115">
    <property type="entry name" value="Ureidogly_lyase"/>
    <property type="match status" value="1"/>
</dbReference>